<proteinExistence type="predicted"/>
<name>A0A6I3XCL0_9BURK</name>
<feature type="chain" id="PRO_5026052541" evidence="1">
    <location>
        <begin position="37"/>
        <end position="141"/>
    </location>
</feature>
<reference evidence="2 3" key="1">
    <citation type="submission" date="2019-11" db="EMBL/GenBank/DDBJ databases">
        <title>Draft Genome Sequences of Six Type Strains of the Genus Massilia.</title>
        <authorList>
            <person name="Miess H."/>
            <person name="Frediansyah A."/>
            <person name="Goeker M."/>
            <person name="Gross H."/>
        </authorList>
    </citation>
    <scope>NUCLEOTIDE SEQUENCE [LARGE SCALE GENOMIC DNA]</scope>
    <source>
        <strain evidence="2 3">DSM 17513</strain>
    </source>
</reference>
<comment type="caution">
    <text evidence="2">The sequence shown here is derived from an EMBL/GenBank/DDBJ whole genome shotgun (WGS) entry which is preliminary data.</text>
</comment>
<evidence type="ECO:0000313" key="2">
    <source>
        <dbReference type="EMBL" id="MUI11883.1"/>
    </source>
</evidence>
<dbReference type="RefSeq" id="WP_155707895.1">
    <property type="nucleotide sequence ID" value="NZ_BMWU01000038.1"/>
</dbReference>
<dbReference type="Proteomes" id="UP000431684">
    <property type="component" value="Unassembled WGS sequence"/>
</dbReference>
<protein>
    <submittedName>
        <fullName evidence="2">Uncharacterized protein</fullName>
    </submittedName>
</protein>
<dbReference type="AlphaFoldDB" id="A0A6I3XCL0"/>
<keyword evidence="3" id="KW-1185">Reference proteome</keyword>
<feature type="signal peptide" evidence="1">
    <location>
        <begin position="1"/>
        <end position="36"/>
    </location>
</feature>
<sequence length="141" mass="14803">MALFDTLAPDAGRMLVHAALAAIVGLPALSATAAFAGPASGQFQVLPNGQAFVRAAVTNSRHCRRDGECSLRFQVGQSTGAVVYAHGDVEGVKPCGRAMFDAAWNIQDGTVIEARGLHRDLAGFHRIDLCAASDAFLRRAP</sequence>
<keyword evidence="1" id="KW-0732">Signal</keyword>
<dbReference type="EMBL" id="WNWM01000002">
    <property type="protein sequence ID" value="MUI11883.1"/>
    <property type="molecule type" value="Genomic_DNA"/>
</dbReference>
<evidence type="ECO:0000256" key="1">
    <source>
        <dbReference type="SAM" id="SignalP"/>
    </source>
</evidence>
<accession>A0A6I3XCL0</accession>
<evidence type="ECO:0000313" key="3">
    <source>
        <dbReference type="Proteomes" id="UP000431684"/>
    </source>
</evidence>
<gene>
    <name evidence="2" type="ORF">GJV26_05195</name>
</gene>
<organism evidence="2 3">
    <name type="scientific">Pseudoduganella dura</name>
    <dbReference type="NCBI Taxonomy" id="321982"/>
    <lineage>
        <taxon>Bacteria</taxon>
        <taxon>Pseudomonadati</taxon>
        <taxon>Pseudomonadota</taxon>
        <taxon>Betaproteobacteria</taxon>
        <taxon>Burkholderiales</taxon>
        <taxon>Oxalobacteraceae</taxon>
        <taxon>Telluria group</taxon>
        <taxon>Pseudoduganella</taxon>
    </lineage>
</organism>